<proteinExistence type="inferred from homology"/>
<evidence type="ECO:0000256" key="2">
    <source>
        <dbReference type="ARBA" id="ARBA00005551"/>
    </source>
</evidence>
<organism evidence="9 10">
    <name type="scientific">Methylomirabilis oxygeniifera</name>
    <dbReference type="NCBI Taxonomy" id="671143"/>
    <lineage>
        <taxon>Bacteria</taxon>
        <taxon>Candidatus Methylomirabilota</taxon>
        <taxon>Candidatus Methylomirabilia</taxon>
        <taxon>Candidatus Methylomirabilales</taxon>
        <taxon>Candidatus Methylomirabilaceae</taxon>
        <taxon>Candidatus Methylomirabilis</taxon>
    </lineage>
</organism>
<feature type="transmembrane region" description="Helical" evidence="7">
    <location>
        <begin position="318"/>
        <end position="337"/>
    </location>
</feature>
<feature type="transmembrane region" description="Helical" evidence="7">
    <location>
        <begin position="357"/>
        <end position="376"/>
    </location>
</feature>
<dbReference type="AlphaFoldDB" id="D5MEY3"/>
<gene>
    <name evidence="9" type="ORF">DAMO_1252</name>
</gene>
<dbReference type="PROSITE" id="PS51201">
    <property type="entry name" value="RCK_N"/>
    <property type="match status" value="1"/>
</dbReference>
<evidence type="ECO:0000313" key="10">
    <source>
        <dbReference type="Proteomes" id="UP000006898"/>
    </source>
</evidence>
<dbReference type="InterPro" id="IPR003148">
    <property type="entry name" value="RCK_N"/>
</dbReference>
<dbReference type="GO" id="GO:0006813">
    <property type="term" value="P:potassium ion transport"/>
    <property type="evidence" value="ECO:0007669"/>
    <property type="project" value="InterPro"/>
</dbReference>
<feature type="transmembrane region" description="Helical" evidence="7">
    <location>
        <begin position="183"/>
        <end position="208"/>
    </location>
</feature>
<evidence type="ECO:0000313" key="9">
    <source>
        <dbReference type="EMBL" id="CBE68312.1"/>
    </source>
</evidence>
<protein>
    <submittedName>
        <fullName evidence="9">Putative monovalent cation:proton antiporter (CPA2 family)</fullName>
    </submittedName>
</protein>
<dbReference type="Pfam" id="PF00999">
    <property type="entry name" value="Na_H_Exchanger"/>
    <property type="match status" value="1"/>
</dbReference>
<comment type="subcellular location">
    <subcellularLocation>
        <location evidence="1">Membrane</location>
        <topology evidence="1">Multi-pass membrane protein</topology>
    </subcellularLocation>
</comment>
<evidence type="ECO:0000256" key="7">
    <source>
        <dbReference type="SAM" id="Phobius"/>
    </source>
</evidence>
<dbReference type="Gene3D" id="3.40.50.720">
    <property type="entry name" value="NAD(P)-binding Rossmann-like Domain"/>
    <property type="match status" value="1"/>
</dbReference>
<dbReference type="Pfam" id="PF02254">
    <property type="entry name" value="TrkA_N"/>
    <property type="match status" value="1"/>
</dbReference>
<feature type="transmembrane region" description="Helical" evidence="7">
    <location>
        <begin position="149"/>
        <end position="171"/>
    </location>
</feature>
<keyword evidence="4 7" id="KW-0812">Transmembrane</keyword>
<dbReference type="Gene3D" id="1.20.1530.20">
    <property type="match status" value="1"/>
</dbReference>
<name>D5MEY3_METO1</name>
<keyword evidence="3" id="KW-0813">Transport</keyword>
<dbReference type="InterPro" id="IPR038770">
    <property type="entry name" value="Na+/solute_symporter_sf"/>
</dbReference>
<keyword evidence="5 7" id="KW-1133">Transmembrane helix</keyword>
<dbReference type="InterPro" id="IPR006153">
    <property type="entry name" value="Cation/H_exchanger_TM"/>
</dbReference>
<feature type="domain" description="RCK N-terminal" evidence="8">
    <location>
        <begin position="408"/>
        <end position="525"/>
    </location>
</feature>
<evidence type="ECO:0000256" key="3">
    <source>
        <dbReference type="ARBA" id="ARBA00022448"/>
    </source>
</evidence>
<feature type="transmembrane region" description="Helical" evidence="7">
    <location>
        <begin position="86"/>
        <end position="106"/>
    </location>
</feature>
<feature type="transmembrane region" description="Helical" evidence="7">
    <location>
        <begin position="118"/>
        <end position="137"/>
    </location>
</feature>
<dbReference type="HOGENOM" id="CLU_005126_9_1_0"/>
<feature type="transmembrane region" description="Helical" evidence="7">
    <location>
        <begin position="220"/>
        <end position="253"/>
    </location>
</feature>
<dbReference type="KEGG" id="mox:DAMO_1252"/>
<dbReference type="PATRIC" id="fig|671143.5.peg.1098"/>
<dbReference type="SUPFAM" id="SSF51735">
    <property type="entry name" value="NAD(P)-binding Rossmann-fold domains"/>
    <property type="match status" value="1"/>
</dbReference>
<dbReference type="eggNOG" id="COG1226">
    <property type="taxonomic scope" value="Bacteria"/>
</dbReference>
<feature type="transmembrane region" description="Helical" evidence="7">
    <location>
        <begin position="273"/>
        <end position="306"/>
    </location>
</feature>
<dbReference type="eggNOG" id="COG4651">
    <property type="taxonomic scope" value="Bacteria"/>
</dbReference>
<feature type="transmembrane region" description="Helical" evidence="7">
    <location>
        <begin position="54"/>
        <end position="74"/>
    </location>
</feature>
<dbReference type="GO" id="GO:0016020">
    <property type="term" value="C:membrane"/>
    <property type="evidence" value="ECO:0007669"/>
    <property type="project" value="UniProtKB-SubCell"/>
</dbReference>
<sequence length="567" mass="60872">MMPDLPFFGDLVLAIGAAFIGGVAAQRLGQPPLVGYLLGGILIGPYTPGPVSDIHNISTLAEIGLILLMFELGVEFPVSRLRRVRGIAIGGGLLQVVLTAATGMAVGKLMGFPLLQQLFFGGIVSLSSTMVILKLLLDRAEMDAPHGEITIGIALLQDMSLVAMIVLLPAWAAPGDDVVRPLLLALGNALLLLIGAYLVSSLFLPALFTSVARLRSRELFLLTVVLVVIGTTVGLAALGLSPALGAYLAGLVVSRSHYSHQVLAELVPSRDLFASLFFVSIGMLTNPAILWQYPWTLLAVVLMIMLLKPALTAMITRAFGYTWSTAIMTGLFLAQVGELSFVLAKLGVDRSFISEDLYGVVLGAALISIVMNPPLLRHSAPLLLRRMGRAVEEPALSEGPQVEAARHANHLVVCGCGRVGGEIVTQLRACGIPYVAIELNPIRVEELRRQREPCLFGDASNRHILKAAGVERAKLLVVTHYDVAAAEQTIREALQIRPSLEIIARGHNPIELERLRKAGASEVVMPEFEAGMEFLRWSLEHFGLSAAKAEALIQIRRAAFKPDNSTS</sequence>
<evidence type="ECO:0000256" key="5">
    <source>
        <dbReference type="ARBA" id="ARBA00022989"/>
    </source>
</evidence>
<dbReference type="STRING" id="671143.DAMO_1252"/>
<evidence type="ECO:0000256" key="6">
    <source>
        <dbReference type="ARBA" id="ARBA00023136"/>
    </source>
</evidence>
<dbReference type="GO" id="GO:0015297">
    <property type="term" value="F:antiporter activity"/>
    <property type="evidence" value="ECO:0007669"/>
    <property type="project" value="InterPro"/>
</dbReference>
<dbReference type="InterPro" id="IPR036291">
    <property type="entry name" value="NAD(P)-bd_dom_sf"/>
</dbReference>
<evidence type="ECO:0000259" key="8">
    <source>
        <dbReference type="PROSITE" id="PS51201"/>
    </source>
</evidence>
<keyword evidence="6 7" id="KW-0472">Membrane</keyword>
<evidence type="ECO:0000256" key="1">
    <source>
        <dbReference type="ARBA" id="ARBA00004141"/>
    </source>
</evidence>
<comment type="similarity">
    <text evidence="2">Belongs to the monovalent cation:proton antiporter 2 (CPA2) transporter (TC 2.A.37) family.</text>
</comment>
<reference evidence="9 10" key="1">
    <citation type="journal article" date="2010" name="Nature">
        <title>Nitrite-driven anaerobic methane oxidation by oxygenic bacteria.</title>
        <authorList>
            <person name="Ettwig K.F."/>
            <person name="Butler M.K."/>
            <person name="Le Paslier D."/>
            <person name="Pelletier E."/>
            <person name="Mangenot S."/>
            <person name="Kuypers M.M.M."/>
            <person name="Schreiber F."/>
            <person name="Dutilh B.E."/>
            <person name="Zedelius J."/>
            <person name="de Beer D."/>
            <person name="Gloerich J."/>
            <person name="Wessels H.J.C.T."/>
            <person name="van Allen T."/>
            <person name="Luesken F."/>
            <person name="Wu M."/>
            <person name="van de Pas-Schoonen K.T."/>
            <person name="Op den Camp H.J.M."/>
            <person name="Janssen-Megens E.M."/>
            <person name="Francoijs K-J."/>
            <person name="Stunnenberg H."/>
            <person name="Weissenbach J."/>
            <person name="Jetten M.S.M."/>
            <person name="Strous M."/>
        </authorList>
    </citation>
    <scope>NUCLEOTIDE SEQUENCE [LARGE SCALE GENOMIC DNA]</scope>
</reference>
<dbReference type="GO" id="GO:1902600">
    <property type="term" value="P:proton transmembrane transport"/>
    <property type="evidence" value="ECO:0007669"/>
    <property type="project" value="InterPro"/>
</dbReference>
<dbReference type="EMBL" id="FP565575">
    <property type="protein sequence ID" value="CBE68312.1"/>
    <property type="molecule type" value="Genomic_DNA"/>
</dbReference>
<dbReference type="PANTHER" id="PTHR42751:SF3">
    <property type="entry name" value="SODIUM_GLUTAMATE SYMPORTER"/>
    <property type="match status" value="1"/>
</dbReference>
<dbReference type="PANTHER" id="PTHR42751">
    <property type="entry name" value="SODIUM/HYDROGEN EXCHANGER FAMILY/TRKA DOMAIN PROTEIN"/>
    <property type="match status" value="1"/>
</dbReference>
<evidence type="ECO:0000256" key="4">
    <source>
        <dbReference type="ARBA" id="ARBA00022692"/>
    </source>
</evidence>
<accession>D5MEY3</accession>
<dbReference type="Proteomes" id="UP000006898">
    <property type="component" value="Chromosome"/>
</dbReference>